<evidence type="ECO:0000256" key="8">
    <source>
        <dbReference type="ARBA" id="ARBA00023054"/>
    </source>
</evidence>
<evidence type="ECO:0000256" key="10">
    <source>
        <dbReference type="ARBA" id="ARBA00023212"/>
    </source>
</evidence>
<feature type="region of interest" description="Disordered" evidence="14">
    <location>
        <begin position="25"/>
        <end position="53"/>
    </location>
</feature>
<keyword evidence="5" id="KW-0963">Cytoplasm</keyword>
<evidence type="ECO:0000256" key="2">
    <source>
        <dbReference type="ARBA" id="ARBA00004245"/>
    </source>
</evidence>
<dbReference type="Pfam" id="PF13851">
    <property type="entry name" value="GAS"/>
    <property type="match status" value="1"/>
</dbReference>
<organism evidence="16 17">
    <name type="scientific">Anguilla anguilla</name>
    <name type="common">European freshwater eel</name>
    <name type="synonym">Muraena anguilla</name>
    <dbReference type="NCBI Taxonomy" id="7936"/>
    <lineage>
        <taxon>Eukaryota</taxon>
        <taxon>Metazoa</taxon>
        <taxon>Chordata</taxon>
        <taxon>Craniata</taxon>
        <taxon>Vertebrata</taxon>
        <taxon>Euteleostomi</taxon>
        <taxon>Actinopterygii</taxon>
        <taxon>Neopterygii</taxon>
        <taxon>Teleostei</taxon>
        <taxon>Anguilliformes</taxon>
        <taxon>Anguillidae</taxon>
        <taxon>Anguilla</taxon>
    </lineage>
</organism>
<dbReference type="GO" id="GO:0005794">
    <property type="term" value="C:Golgi apparatus"/>
    <property type="evidence" value="ECO:0007669"/>
    <property type="project" value="TreeGrafter"/>
</dbReference>
<dbReference type="GO" id="GO:0008017">
    <property type="term" value="F:microtubule binding"/>
    <property type="evidence" value="ECO:0007669"/>
    <property type="project" value="InterPro"/>
</dbReference>
<keyword evidence="10" id="KW-0206">Cytoskeleton</keyword>
<dbReference type="GO" id="GO:0031267">
    <property type="term" value="F:small GTPase binding"/>
    <property type="evidence" value="ECO:0007669"/>
    <property type="project" value="InterPro"/>
</dbReference>
<comment type="subcellular location">
    <subcellularLocation>
        <location evidence="1">Cell projection</location>
        <location evidence="1">Cilium</location>
        <location evidence="1">Flagellum</location>
    </subcellularLocation>
    <subcellularLocation>
        <location evidence="2">Cytoplasm</location>
        <location evidence="2">Cytoskeleton</location>
    </subcellularLocation>
</comment>
<comment type="similarity">
    <text evidence="3">Belongs to the DRC4 family.</text>
</comment>
<evidence type="ECO:0000256" key="11">
    <source>
        <dbReference type="ARBA" id="ARBA00023273"/>
    </source>
</evidence>
<proteinExistence type="inferred from homology"/>
<evidence type="ECO:0000256" key="3">
    <source>
        <dbReference type="ARBA" id="ARBA00009859"/>
    </source>
</evidence>
<evidence type="ECO:0000256" key="12">
    <source>
        <dbReference type="ARBA" id="ARBA00031568"/>
    </source>
</evidence>
<keyword evidence="17" id="KW-1185">Reference proteome</keyword>
<keyword evidence="7" id="KW-0282">Flagellum</keyword>
<dbReference type="GO" id="GO:0030317">
    <property type="term" value="P:flagellated sperm motility"/>
    <property type="evidence" value="ECO:0007669"/>
    <property type="project" value="TreeGrafter"/>
</dbReference>
<evidence type="ECO:0000256" key="14">
    <source>
        <dbReference type="SAM" id="MobiDB-lite"/>
    </source>
</evidence>
<evidence type="ECO:0000259" key="15">
    <source>
        <dbReference type="Pfam" id="PF13851"/>
    </source>
</evidence>
<evidence type="ECO:0000256" key="7">
    <source>
        <dbReference type="ARBA" id="ARBA00022846"/>
    </source>
</evidence>
<feature type="coiled-coil region" evidence="13">
    <location>
        <begin position="161"/>
        <end position="225"/>
    </location>
</feature>
<gene>
    <name evidence="16" type="ORF">ANANG_G00203300</name>
</gene>
<dbReference type="InterPro" id="IPR025593">
    <property type="entry name" value="GAS8_dom"/>
</dbReference>
<dbReference type="Proteomes" id="UP001044222">
    <property type="component" value="Chromosome 11"/>
</dbReference>
<reference evidence="16" key="1">
    <citation type="submission" date="2021-01" db="EMBL/GenBank/DDBJ databases">
        <title>A chromosome-scale assembly of European eel, Anguilla anguilla.</title>
        <authorList>
            <person name="Henkel C."/>
            <person name="Jong-Raadsen S.A."/>
            <person name="Dufour S."/>
            <person name="Weltzien F.-A."/>
            <person name="Palstra A.P."/>
            <person name="Pelster B."/>
            <person name="Spaink H.P."/>
            <person name="Van Den Thillart G.E."/>
            <person name="Jansen H."/>
            <person name="Zahm M."/>
            <person name="Klopp C."/>
            <person name="Cedric C."/>
            <person name="Louis A."/>
            <person name="Berthelot C."/>
            <person name="Parey E."/>
            <person name="Roest Crollius H."/>
            <person name="Montfort J."/>
            <person name="Robinson-Rechavi M."/>
            <person name="Bucao C."/>
            <person name="Bouchez O."/>
            <person name="Gislard M."/>
            <person name="Lluch J."/>
            <person name="Milhes M."/>
            <person name="Lampietro C."/>
            <person name="Lopez Roques C."/>
            <person name="Donnadieu C."/>
            <person name="Braasch I."/>
            <person name="Desvignes T."/>
            <person name="Postlethwait J."/>
            <person name="Bobe J."/>
            <person name="Guiguen Y."/>
            <person name="Dirks R."/>
        </authorList>
    </citation>
    <scope>NUCLEOTIDE SEQUENCE</scope>
    <source>
        <strain evidence="16">Tag_6206</strain>
        <tissue evidence="16">Liver</tissue>
    </source>
</reference>
<evidence type="ECO:0000256" key="6">
    <source>
        <dbReference type="ARBA" id="ARBA00022701"/>
    </source>
</evidence>
<feature type="coiled-coil region" evidence="13">
    <location>
        <begin position="274"/>
        <end position="381"/>
    </location>
</feature>
<dbReference type="PANTHER" id="PTHR31543:SF0">
    <property type="entry name" value="DYNEIN REGULATORY COMPLEX SUBUNIT 4"/>
    <property type="match status" value="1"/>
</dbReference>
<dbReference type="InterPro" id="IPR039308">
    <property type="entry name" value="GAS8"/>
</dbReference>
<feature type="domain" description="Growth arrest-specific protein 8" evidence="15">
    <location>
        <begin position="248"/>
        <end position="406"/>
    </location>
</feature>
<evidence type="ECO:0000256" key="5">
    <source>
        <dbReference type="ARBA" id="ARBA00022490"/>
    </source>
</evidence>
<evidence type="ECO:0000256" key="9">
    <source>
        <dbReference type="ARBA" id="ARBA00023069"/>
    </source>
</evidence>
<evidence type="ECO:0000313" key="16">
    <source>
        <dbReference type="EMBL" id="KAG5839274.1"/>
    </source>
</evidence>
<dbReference type="EMBL" id="JAFIRN010000011">
    <property type="protein sequence ID" value="KAG5839274.1"/>
    <property type="molecule type" value="Genomic_DNA"/>
</dbReference>
<dbReference type="PANTHER" id="PTHR31543">
    <property type="entry name" value="DYNEIN REGULATORY COMPLEX SUBUNIT 4"/>
    <property type="match status" value="1"/>
</dbReference>
<sequence>MFFLCFVRREYGKKGEYDLASFWDSLQQPPKKKDKGGKGKTPAAADSSTAEVSVDQLQEQIELLKDELDKERDERNFFQMEGDKIRAFWDITKRQLQEKTADLRNKDRELEEAEENHQEEVKDYKQKVKHLLYEHQNSLSEQKADKTTAKKVLQTEHIEREFELRKEIRNLKNALKAMELSSENLVKKLKLKNDEEMIQKQNDFERQLQENKAKYEKRMLVMQREVDLRWTTEVHKIEERKNSQINTLMKDHDRAIYSMKNYYNDTIINNMSLINSQRVEIDATLKKVDDLEKENAKVVQHNRRLAEPLEKAKEEVAELQKVMASYKKDKASLVEARKRLKAADKEMEDMKWECEVLQQTLRKVQEEKDNLAHQLTNTILEVQQKSTFKNHLENKMNSLSKTGEKAGRE</sequence>
<name>A0A9D3M0G1_ANGAN</name>
<evidence type="ECO:0000313" key="17">
    <source>
        <dbReference type="Proteomes" id="UP001044222"/>
    </source>
</evidence>
<keyword evidence="6" id="KW-0493">Microtubule</keyword>
<evidence type="ECO:0000256" key="1">
    <source>
        <dbReference type="ARBA" id="ARBA00004230"/>
    </source>
</evidence>
<dbReference type="GO" id="GO:0005874">
    <property type="term" value="C:microtubule"/>
    <property type="evidence" value="ECO:0007669"/>
    <property type="project" value="UniProtKB-KW"/>
</dbReference>
<keyword evidence="11" id="KW-0966">Cell projection</keyword>
<protein>
    <recommendedName>
        <fullName evidence="4">Dynein regulatory complex subunit 4</fullName>
    </recommendedName>
    <alternativeName>
        <fullName evidence="12">Growth arrest-specific protein 8</fullName>
    </alternativeName>
</protein>
<evidence type="ECO:0000256" key="4">
    <source>
        <dbReference type="ARBA" id="ARBA00021301"/>
    </source>
</evidence>
<keyword evidence="8 13" id="KW-0175">Coiled coil</keyword>
<dbReference type="AlphaFoldDB" id="A0A9D3M0G1"/>
<comment type="caution">
    <text evidence="16">The sequence shown here is derived from an EMBL/GenBank/DDBJ whole genome shotgun (WGS) entry which is preliminary data.</text>
</comment>
<evidence type="ECO:0000256" key="13">
    <source>
        <dbReference type="SAM" id="Coils"/>
    </source>
</evidence>
<keyword evidence="9" id="KW-0969">Cilium</keyword>
<accession>A0A9D3M0G1</accession>
<dbReference type="GO" id="GO:0031514">
    <property type="term" value="C:motile cilium"/>
    <property type="evidence" value="ECO:0007669"/>
    <property type="project" value="UniProtKB-SubCell"/>
</dbReference>